<evidence type="ECO:0000313" key="2">
    <source>
        <dbReference type="Proteomes" id="UP000321245"/>
    </source>
</evidence>
<sequence length="74" mass="8441">MDLSIPTIKYIVVTIILRNNENITTLLSFRILVTPIIIKKMNNGNLIPRNEFGNTNNRNALTKNIIPNSEICLF</sequence>
<proteinExistence type="predicted"/>
<dbReference type="EMBL" id="BJXC01000013">
    <property type="protein sequence ID" value="GEM52276.1"/>
    <property type="molecule type" value="Genomic_DNA"/>
</dbReference>
<dbReference type="Proteomes" id="UP000321245">
    <property type="component" value="Unassembled WGS sequence"/>
</dbReference>
<protein>
    <submittedName>
        <fullName evidence="1">Uncharacterized protein</fullName>
    </submittedName>
</protein>
<dbReference type="AlphaFoldDB" id="A0A511NHX2"/>
<comment type="caution">
    <text evidence="1">The sequence shown here is derived from an EMBL/GenBank/DDBJ whole genome shotgun (WGS) entry which is preliminary data.</text>
</comment>
<evidence type="ECO:0000313" key="1">
    <source>
        <dbReference type="EMBL" id="GEM52276.1"/>
    </source>
</evidence>
<reference evidence="1 2" key="1">
    <citation type="submission" date="2019-07" db="EMBL/GenBank/DDBJ databases">
        <title>Whole genome shotgun sequence of Empedobacter brevis NBRC 14943.</title>
        <authorList>
            <person name="Hosoyama A."/>
            <person name="Uohara A."/>
            <person name="Ohji S."/>
            <person name="Ichikawa N."/>
        </authorList>
    </citation>
    <scope>NUCLEOTIDE SEQUENCE [LARGE SCALE GENOMIC DNA]</scope>
    <source>
        <strain evidence="1 2">NBRC 14943</strain>
    </source>
</reference>
<name>A0A511NHX2_9FLAO</name>
<organism evidence="1 2">
    <name type="scientific">Empedobacter brevis NBRC 14943 = ATCC 43319</name>
    <dbReference type="NCBI Taxonomy" id="1218108"/>
    <lineage>
        <taxon>Bacteria</taxon>
        <taxon>Pseudomonadati</taxon>
        <taxon>Bacteroidota</taxon>
        <taxon>Flavobacteriia</taxon>
        <taxon>Flavobacteriales</taxon>
        <taxon>Weeksellaceae</taxon>
        <taxon>Empedobacter</taxon>
    </lineage>
</organism>
<accession>A0A511NHX2</accession>
<gene>
    <name evidence="1" type="ORF">EB1_20660</name>
</gene>
<keyword evidence="2" id="KW-1185">Reference proteome</keyword>